<reference evidence="2" key="1">
    <citation type="submission" date="2016-10" db="EMBL/GenBank/DDBJ databases">
        <authorList>
            <person name="Varghese N."/>
            <person name="Submissions S."/>
        </authorList>
    </citation>
    <scope>NUCLEOTIDE SEQUENCE [LARGE SCALE GENOMIC DNA]</scope>
    <source>
        <strain evidence="2">DSM 26879</strain>
    </source>
</reference>
<dbReference type="STRING" id="390270.SAMN04488005_0769"/>
<dbReference type="EMBL" id="FOYP01000001">
    <property type="protein sequence ID" value="SFR35153.1"/>
    <property type="molecule type" value="Genomic_DNA"/>
</dbReference>
<dbReference type="InterPro" id="IPR011335">
    <property type="entry name" value="Restrct_endonuc-II-like"/>
</dbReference>
<proteinExistence type="predicted"/>
<keyword evidence="2" id="KW-1185">Reference proteome</keyword>
<dbReference type="SUPFAM" id="SSF52980">
    <property type="entry name" value="Restriction endonuclease-like"/>
    <property type="match status" value="1"/>
</dbReference>
<name>A0A1I6FYX7_9RHOB</name>
<gene>
    <name evidence="1" type="ORF">SAMN04488005_0769</name>
</gene>
<dbReference type="Proteomes" id="UP000199478">
    <property type="component" value="Unassembled WGS sequence"/>
</dbReference>
<evidence type="ECO:0000313" key="1">
    <source>
        <dbReference type="EMBL" id="SFR35153.1"/>
    </source>
</evidence>
<evidence type="ECO:0000313" key="2">
    <source>
        <dbReference type="Proteomes" id="UP000199478"/>
    </source>
</evidence>
<organism evidence="1 2">
    <name type="scientific">Yoonia tamlensis</name>
    <dbReference type="NCBI Taxonomy" id="390270"/>
    <lineage>
        <taxon>Bacteria</taxon>
        <taxon>Pseudomonadati</taxon>
        <taxon>Pseudomonadota</taxon>
        <taxon>Alphaproteobacteria</taxon>
        <taxon>Rhodobacterales</taxon>
        <taxon>Paracoccaceae</taxon>
        <taxon>Yoonia</taxon>
    </lineage>
</organism>
<accession>A0A1I6FYX7</accession>
<dbReference type="OrthoDB" id="735874at2"/>
<dbReference type="RefSeq" id="WP_090196647.1">
    <property type="nucleotide sequence ID" value="NZ_FOYP01000001.1"/>
</dbReference>
<protein>
    <submittedName>
        <fullName evidence="1">Uncharacterized protein</fullName>
    </submittedName>
</protein>
<sequence length="516" mass="56829">MTNDISKYLLKNGPKLTSDILRHLEETGLSPDTARQRLRRRPTSVKTLLGLSFPKNARFYFHEAHFGTHRYWDGLFDALTEGSPTYGPAIAAMIAKGGIIPSDFFPIISGAPLKQKKKTGSDAVLARLKGIGFLTEFTVGETPVVAFHHHSGFSVDFDGYPAQLTVQRVLLDAVADWARKLGMVSYNKVAIRERGQALPQFGTHAFDLVAPSYLTPMVRYADGKPKPGFLVADVYLGELNKATAQAFLRKCESSRAMRRLPPFLPVIIADGFHPDAFHELRANGIIATKPSALFGRDVARGLAGLLETLHHASAIAAKNPEVIETLFSQLGHIEGAAGNLRGALFELIVGHIATLQGGGSIDIGKKVFIDTDERYEVDVFCVSAETVRLIECKGYAPTHKVDAEELEAWIRTKARRLNKHFRAQETLQNRAFSVEFWTSGGFTNEALQLAETVSNETKRYGVKLVAGQDVRSLITKVNAKGLGKVFDEHYAKHPITKAERKFDALEDFGSVIKDAM</sequence>
<dbReference type="AlphaFoldDB" id="A0A1I6FYX7"/>